<dbReference type="EMBL" id="OUUZ01000015">
    <property type="protein sequence ID" value="SPQ25323.1"/>
    <property type="molecule type" value="Genomic_DNA"/>
</dbReference>
<accession>A0A446BS20</accession>
<feature type="region of interest" description="Disordered" evidence="9">
    <location>
        <begin position="243"/>
        <end position="342"/>
    </location>
</feature>
<feature type="compositionally biased region" description="Acidic residues" evidence="9">
    <location>
        <begin position="333"/>
        <end position="342"/>
    </location>
</feature>
<sequence length="342" mass="37996">MEDDLARRIERVEKAVAAVVDSIANNNPSVQLAEELAAAQDDLDRGLKLFEVHQNNYARILKLREEVSQNDAKIKDVINALWSIRKELTSIPTTSQPPPGSKYSYTTDELLTYARLISRNTLPLPGVANNVAPSSTQPSKPEDTSQLQTPSQTGPTPNASFNQSFATAAASTPGPMSASTPNTTQQTSQITSPFQTKKPTTEFRIPDFLKPAVNPLHGATFQPWPTQEQIRSGGLAAVQALVDRGIDPRGYDPEEEERKRKAEEQAKKEAEEQARREREEAERRMREERERMARERERARQMEAAAGGGGLERRDSVAVGRVNKPKQFTFLGADDDDDDEDD</sequence>
<evidence type="ECO:0000256" key="2">
    <source>
        <dbReference type="ARBA" id="ARBA00009626"/>
    </source>
</evidence>
<proteinExistence type="inferred from homology"/>
<comment type="subunit">
    <text evidence="8">Component of the Mediator complex.</text>
</comment>
<comment type="function">
    <text evidence="8">Component of the Mediator complex, a coactivator involved in the regulated transcription of nearly all RNA polymerase II-dependent genes. Mediator functions as a bridge to convey information from gene-specific regulatory proteins to the basal RNA polymerase II transcription machinery. Mediator is recruited to promoters by direct interactions with regulatory proteins and serves as a scaffold for the assembly of a functional preinitiation complex with RNA polymerase II and the general transcription factors.</text>
</comment>
<feature type="compositionally biased region" description="Polar residues" evidence="9">
    <location>
        <begin position="177"/>
        <end position="198"/>
    </location>
</feature>
<keyword evidence="6 8" id="KW-0539">Nucleus</keyword>
<dbReference type="AlphaFoldDB" id="A0A446BS20"/>
<dbReference type="GO" id="GO:0003712">
    <property type="term" value="F:transcription coregulator activity"/>
    <property type="evidence" value="ECO:0007669"/>
    <property type="project" value="InterPro"/>
</dbReference>
<gene>
    <name evidence="8" type="primary">MED4</name>
    <name evidence="10" type="ORF">TT172_LOCUS7742</name>
</gene>
<feature type="compositionally biased region" description="Basic and acidic residues" evidence="9">
    <location>
        <begin position="244"/>
        <end position="301"/>
    </location>
</feature>
<dbReference type="GO" id="GO:0006357">
    <property type="term" value="P:regulation of transcription by RNA polymerase II"/>
    <property type="evidence" value="ECO:0007669"/>
    <property type="project" value="InterPro"/>
</dbReference>
<keyword evidence="8" id="KW-0010">Activator</keyword>
<feature type="region of interest" description="Disordered" evidence="9">
    <location>
        <begin position="124"/>
        <end position="198"/>
    </location>
</feature>
<keyword evidence="4 8" id="KW-0805">Transcription regulation</keyword>
<feature type="compositionally biased region" description="Polar residues" evidence="9">
    <location>
        <begin position="131"/>
        <end position="170"/>
    </location>
</feature>
<name>A0A446BS20_9PEZI</name>
<keyword evidence="5 8" id="KW-0804">Transcription</keyword>
<evidence type="ECO:0000256" key="3">
    <source>
        <dbReference type="ARBA" id="ARBA00020629"/>
    </source>
</evidence>
<evidence type="ECO:0000256" key="8">
    <source>
        <dbReference type="RuleBase" id="RU364141"/>
    </source>
</evidence>
<evidence type="ECO:0000256" key="6">
    <source>
        <dbReference type="ARBA" id="ARBA00023242"/>
    </source>
</evidence>
<evidence type="ECO:0000256" key="1">
    <source>
        <dbReference type="ARBA" id="ARBA00004123"/>
    </source>
</evidence>
<evidence type="ECO:0000256" key="4">
    <source>
        <dbReference type="ARBA" id="ARBA00023015"/>
    </source>
</evidence>
<evidence type="ECO:0000256" key="5">
    <source>
        <dbReference type="ARBA" id="ARBA00023163"/>
    </source>
</evidence>
<organism evidence="10 11">
    <name type="scientific">Thermothielavioides terrestris</name>
    <dbReference type="NCBI Taxonomy" id="2587410"/>
    <lineage>
        <taxon>Eukaryota</taxon>
        <taxon>Fungi</taxon>
        <taxon>Dikarya</taxon>
        <taxon>Ascomycota</taxon>
        <taxon>Pezizomycotina</taxon>
        <taxon>Sordariomycetes</taxon>
        <taxon>Sordariomycetidae</taxon>
        <taxon>Sordariales</taxon>
        <taxon>Chaetomiaceae</taxon>
        <taxon>Thermothielavioides</taxon>
    </lineage>
</organism>
<dbReference type="Proteomes" id="UP000289323">
    <property type="component" value="Unassembled WGS sequence"/>
</dbReference>
<comment type="subcellular location">
    <subcellularLocation>
        <location evidence="1 8">Nucleus</location>
    </subcellularLocation>
</comment>
<reference evidence="10 11" key="1">
    <citation type="submission" date="2018-04" db="EMBL/GenBank/DDBJ databases">
        <authorList>
            <person name="Huttner S."/>
            <person name="Dainat J."/>
        </authorList>
    </citation>
    <scope>NUCLEOTIDE SEQUENCE [LARGE SCALE GENOMIC DNA]</scope>
</reference>
<protein>
    <recommendedName>
        <fullName evidence="3 8">Mediator of RNA polymerase II transcription subunit 4</fullName>
    </recommendedName>
    <alternativeName>
        <fullName evidence="7 8">Mediator complex subunit 4</fullName>
    </alternativeName>
</protein>
<evidence type="ECO:0000256" key="7">
    <source>
        <dbReference type="ARBA" id="ARBA00031257"/>
    </source>
</evidence>
<comment type="similarity">
    <text evidence="2 8">Belongs to the Mediator complex subunit 4 family.</text>
</comment>
<dbReference type="InterPro" id="IPR019258">
    <property type="entry name" value="Mediator_Med4"/>
</dbReference>
<evidence type="ECO:0000256" key="9">
    <source>
        <dbReference type="SAM" id="MobiDB-lite"/>
    </source>
</evidence>
<dbReference type="Pfam" id="PF10018">
    <property type="entry name" value="Med4"/>
    <property type="match status" value="1"/>
</dbReference>
<evidence type="ECO:0000313" key="10">
    <source>
        <dbReference type="EMBL" id="SPQ25323.1"/>
    </source>
</evidence>
<dbReference type="GO" id="GO:0016592">
    <property type="term" value="C:mediator complex"/>
    <property type="evidence" value="ECO:0007669"/>
    <property type="project" value="InterPro"/>
</dbReference>
<evidence type="ECO:0000313" key="11">
    <source>
        <dbReference type="Proteomes" id="UP000289323"/>
    </source>
</evidence>